<dbReference type="EMBL" id="GISG01132524">
    <property type="protein sequence ID" value="MBA4643243.1"/>
    <property type="molecule type" value="Transcribed_RNA"/>
</dbReference>
<protein>
    <submittedName>
        <fullName evidence="1">Uncharacterized protein</fullName>
    </submittedName>
</protein>
<organism evidence="1">
    <name type="scientific">Opuntia streptacantha</name>
    <name type="common">Prickly pear cactus</name>
    <name type="synonym">Opuntia cardona</name>
    <dbReference type="NCBI Taxonomy" id="393608"/>
    <lineage>
        <taxon>Eukaryota</taxon>
        <taxon>Viridiplantae</taxon>
        <taxon>Streptophyta</taxon>
        <taxon>Embryophyta</taxon>
        <taxon>Tracheophyta</taxon>
        <taxon>Spermatophyta</taxon>
        <taxon>Magnoliopsida</taxon>
        <taxon>eudicotyledons</taxon>
        <taxon>Gunneridae</taxon>
        <taxon>Pentapetalae</taxon>
        <taxon>Caryophyllales</taxon>
        <taxon>Cactineae</taxon>
        <taxon>Cactaceae</taxon>
        <taxon>Opuntioideae</taxon>
        <taxon>Opuntia</taxon>
    </lineage>
</organism>
<name>A0A7C9DL91_OPUST</name>
<accession>A0A7C9DL91</accession>
<reference evidence="1" key="1">
    <citation type="journal article" date="2013" name="J. Plant Res.">
        <title>Effect of fungi and light on seed germination of three Opuntia species from semiarid lands of central Mexico.</title>
        <authorList>
            <person name="Delgado-Sanchez P."/>
            <person name="Jimenez-Bremont J.F."/>
            <person name="Guerrero-Gonzalez Mde L."/>
            <person name="Flores J."/>
        </authorList>
    </citation>
    <scope>NUCLEOTIDE SEQUENCE</scope>
    <source>
        <tissue evidence="1">Cladode</tissue>
    </source>
</reference>
<sequence length="125" mass="14579">MQTHYIKETHFLEINHLVTGIPHIVQIVPRSVYARWSSSLYIKFLYGRTTLDEVKRQRKLELLTEIYFVQGKHLQVAKSHSKGLVKTTSSQQLTDVTPKVKHLNFAQISETLNHIAFHILLRSCR</sequence>
<reference evidence="1" key="2">
    <citation type="submission" date="2020-07" db="EMBL/GenBank/DDBJ databases">
        <authorList>
            <person name="Vera ALvarez R."/>
            <person name="Arias-Moreno D.M."/>
            <person name="Jimenez-Jacinto V."/>
            <person name="Jimenez-Bremont J.F."/>
            <person name="Swaminathan K."/>
            <person name="Moose S.P."/>
            <person name="Guerrero-Gonzalez M.L."/>
            <person name="Marino-Ramirez L."/>
            <person name="Landsman D."/>
            <person name="Rodriguez-Kessler M."/>
            <person name="Delgado-Sanchez P."/>
        </authorList>
    </citation>
    <scope>NUCLEOTIDE SEQUENCE</scope>
    <source>
        <tissue evidence="1">Cladode</tissue>
    </source>
</reference>
<evidence type="ECO:0000313" key="1">
    <source>
        <dbReference type="EMBL" id="MBA4643243.1"/>
    </source>
</evidence>
<dbReference type="AlphaFoldDB" id="A0A7C9DL91"/>
<proteinExistence type="predicted"/>